<dbReference type="GO" id="GO:0006508">
    <property type="term" value="P:proteolysis"/>
    <property type="evidence" value="ECO:0007669"/>
    <property type="project" value="UniProtKB-KW"/>
</dbReference>
<keyword evidence="8" id="KW-1185">Reference proteome</keyword>
<gene>
    <name evidence="9" type="primary">LOC105365741</name>
</gene>
<comment type="similarity">
    <text evidence="1">Belongs to the peptidase S1 family.</text>
</comment>
<dbReference type="RefSeq" id="XP_011502277.1">
    <property type="nucleotide sequence ID" value="XM_011503975.1"/>
</dbReference>
<dbReference type="CDD" id="cd00190">
    <property type="entry name" value="Tryp_SPc"/>
    <property type="match status" value="1"/>
</dbReference>
<reference evidence="9" key="1">
    <citation type="submission" date="2025-08" db="UniProtKB">
        <authorList>
            <consortium name="RefSeq"/>
        </authorList>
    </citation>
    <scope>IDENTIFICATION</scope>
</reference>
<dbReference type="InterPro" id="IPR009003">
    <property type="entry name" value="Peptidase_S1_PA"/>
</dbReference>
<dbReference type="KEGG" id="csol:105365741"/>
<feature type="domain" description="Peptidase S1" evidence="7">
    <location>
        <begin position="22"/>
        <end position="254"/>
    </location>
</feature>
<dbReference type="InterPro" id="IPR033116">
    <property type="entry name" value="TRYPSIN_SER"/>
</dbReference>
<keyword evidence="4 6" id="KW-0720">Serine protease</keyword>
<accession>A0AAJ7DZL8</accession>
<dbReference type="AlphaFoldDB" id="A0AAJ7DZL8"/>
<evidence type="ECO:0000259" key="7">
    <source>
        <dbReference type="PROSITE" id="PS50240"/>
    </source>
</evidence>
<keyword evidence="3 6" id="KW-0378">Hydrolase</keyword>
<evidence type="ECO:0000256" key="2">
    <source>
        <dbReference type="ARBA" id="ARBA00022670"/>
    </source>
</evidence>
<dbReference type="GeneID" id="105365741"/>
<dbReference type="PROSITE" id="PS50240">
    <property type="entry name" value="TRYPSIN_DOM"/>
    <property type="match status" value="1"/>
</dbReference>
<evidence type="ECO:0000256" key="4">
    <source>
        <dbReference type="ARBA" id="ARBA00022825"/>
    </source>
</evidence>
<evidence type="ECO:0000313" key="9">
    <source>
        <dbReference type="RefSeq" id="XP_011502277.1"/>
    </source>
</evidence>
<keyword evidence="5" id="KW-1015">Disulfide bond</keyword>
<dbReference type="Proteomes" id="UP000695007">
    <property type="component" value="Unplaced"/>
</dbReference>
<dbReference type="InterPro" id="IPR001254">
    <property type="entry name" value="Trypsin_dom"/>
</dbReference>
<organism evidence="8 9">
    <name type="scientific">Ceratosolen solmsi marchali</name>
    <dbReference type="NCBI Taxonomy" id="326594"/>
    <lineage>
        <taxon>Eukaryota</taxon>
        <taxon>Metazoa</taxon>
        <taxon>Ecdysozoa</taxon>
        <taxon>Arthropoda</taxon>
        <taxon>Hexapoda</taxon>
        <taxon>Insecta</taxon>
        <taxon>Pterygota</taxon>
        <taxon>Neoptera</taxon>
        <taxon>Endopterygota</taxon>
        <taxon>Hymenoptera</taxon>
        <taxon>Apocrita</taxon>
        <taxon>Proctotrupomorpha</taxon>
        <taxon>Chalcidoidea</taxon>
        <taxon>Agaonidae</taxon>
        <taxon>Agaoninae</taxon>
        <taxon>Ceratosolen</taxon>
    </lineage>
</organism>
<feature type="non-terminal residue" evidence="9">
    <location>
        <position position="1"/>
    </location>
</feature>
<dbReference type="InterPro" id="IPR043504">
    <property type="entry name" value="Peptidase_S1_PA_chymotrypsin"/>
</dbReference>
<dbReference type="GO" id="GO:0004252">
    <property type="term" value="F:serine-type endopeptidase activity"/>
    <property type="evidence" value="ECO:0007669"/>
    <property type="project" value="InterPro"/>
</dbReference>
<evidence type="ECO:0000256" key="5">
    <source>
        <dbReference type="ARBA" id="ARBA00023157"/>
    </source>
</evidence>
<sequence length="255" mass="28817">YQIIIYICFTLGVGTFSKNLRIIGGSDADIREFPFFVSLRYIETNTIFCGGAIISDRHILTAAHCLHPHYDNFESIRIYTVVTSAQSTDGLYYTIEKVIYHPGFSPVMNSIFMNDNDVCVIKIKENIIFSTYQNKIDLPIVNIEDDFYGVLIGWGSVTYGTDNVPESLQKIIVRVINNHKCSMRPSIPFLLHFGQLCGFTTRGMGSYNGDSGGPLIHNSKVIGIVSFSIPFTQGYPDIFTKVHYYLNFIREAMRS</sequence>
<dbReference type="SMART" id="SM00020">
    <property type="entry name" value="Tryp_SPc"/>
    <property type="match status" value="1"/>
</dbReference>
<dbReference type="PANTHER" id="PTHR24276:SF98">
    <property type="entry name" value="FI18310P1-RELATED"/>
    <property type="match status" value="1"/>
</dbReference>
<dbReference type="SUPFAM" id="SSF50494">
    <property type="entry name" value="Trypsin-like serine proteases"/>
    <property type="match status" value="1"/>
</dbReference>
<dbReference type="PROSITE" id="PS00134">
    <property type="entry name" value="TRYPSIN_HIS"/>
    <property type="match status" value="1"/>
</dbReference>
<dbReference type="Gene3D" id="2.40.10.10">
    <property type="entry name" value="Trypsin-like serine proteases"/>
    <property type="match status" value="2"/>
</dbReference>
<proteinExistence type="inferred from homology"/>
<name>A0AAJ7DZL8_9HYME</name>
<dbReference type="PANTHER" id="PTHR24276">
    <property type="entry name" value="POLYSERASE-RELATED"/>
    <property type="match status" value="1"/>
</dbReference>
<dbReference type="InterPro" id="IPR018114">
    <property type="entry name" value="TRYPSIN_HIS"/>
</dbReference>
<evidence type="ECO:0000256" key="3">
    <source>
        <dbReference type="ARBA" id="ARBA00022801"/>
    </source>
</evidence>
<evidence type="ECO:0000256" key="6">
    <source>
        <dbReference type="RuleBase" id="RU363034"/>
    </source>
</evidence>
<dbReference type="InterPro" id="IPR001314">
    <property type="entry name" value="Peptidase_S1A"/>
</dbReference>
<dbReference type="FunFam" id="2.40.10.10:FF:000068">
    <property type="entry name" value="transmembrane protease serine 2"/>
    <property type="match status" value="1"/>
</dbReference>
<dbReference type="InterPro" id="IPR050430">
    <property type="entry name" value="Peptidase_S1"/>
</dbReference>
<keyword evidence="2 6" id="KW-0645">Protease</keyword>
<dbReference type="PRINTS" id="PR00722">
    <property type="entry name" value="CHYMOTRYPSIN"/>
</dbReference>
<evidence type="ECO:0000313" key="8">
    <source>
        <dbReference type="Proteomes" id="UP000695007"/>
    </source>
</evidence>
<protein>
    <submittedName>
        <fullName evidence="9">Chymotrypsin-2-like</fullName>
    </submittedName>
</protein>
<dbReference type="PROSITE" id="PS00135">
    <property type="entry name" value="TRYPSIN_SER"/>
    <property type="match status" value="1"/>
</dbReference>
<evidence type="ECO:0000256" key="1">
    <source>
        <dbReference type="ARBA" id="ARBA00007664"/>
    </source>
</evidence>
<dbReference type="Pfam" id="PF00089">
    <property type="entry name" value="Trypsin"/>
    <property type="match status" value="1"/>
</dbReference>